<dbReference type="Pfam" id="PF19054">
    <property type="entry name" value="DUF5753"/>
    <property type="match status" value="1"/>
</dbReference>
<comment type="caution">
    <text evidence="2">The sequence shown here is derived from an EMBL/GenBank/DDBJ whole genome shotgun (WGS) entry which is preliminary data.</text>
</comment>
<dbReference type="CDD" id="cd00093">
    <property type="entry name" value="HTH_XRE"/>
    <property type="match status" value="1"/>
</dbReference>
<dbReference type="Gene3D" id="1.10.260.40">
    <property type="entry name" value="lambda repressor-like DNA-binding domains"/>
    <property type="match status" value="1"/>
</dbReference>
<gene>
    <name evidence="2" type="ORF">ACFSJ0_39745</name>
</gene>
<dbReference type="InterPro" id="IPR010982">
    <property type="entry name" value="Lambda_DNA-bd_dom_sf"/>
</dbReference>
<dbReference type="EMBL" id="JBHUCM010000038">
    <property type="protein sequence ID" value="MFD1543237.1"/>
    <property type="molecule type" value="Genomic_DNA"/>
</dbReference>
<evidence type="ECO:0000313" key="2">
    <source>
        <dbReference type="EMBL" id="MFD1543237.1"/>
    </source>
</evidence>
<name>A0ABW4GKH7_9ACTN</name>
<evidence type="ECO:0000259" key="1">
    <source>
        <dbReference type="PROSITE" id="PS50943"/>
    </source>
</evidence>
<keyword evidence="3" id="KW-1185">Reference proteome</keyword>
<dbReference type="Pfam" id="PF13560">
    <property type="entry name" value="HTH_31"/>
    <property type="match status" value="1"/>
</dbReference>
<dbReference type="InterPro" id="IPR043917">
    <property type="entry name" value="DUF5753"/>
</dbReference>
<sequence>MEYRQSGPTALRILVGRQLRRLRESQGITRDAAGYAIRSSHSKISRLECGRTSFKLRDVEDLLTLYGVVEEAERAVVLSLTRQANAPGWWHDYRDVVPDWFEDYLGLEQDAAMIRTYAVQHIPSLLQTEDYARAVITCGDPDSPEEEIERRVALRMRRQRLLRMATAPKFWVVLDEGALRRQVGDAATMRAQLEHLKKMADRPLVTIQVLPFSYCGHIGGVGPITILRFAQAELDDVVYLEQIASAQYLTRRSDVHPYHHLMDELGIHAQPSAATRAILDQIIGEPDEE</sequence>
<dbReference type="SMART" id="SM00530">
    <property type="entry name" value="HTH_XRE"/>
    <property type="match status" value="1"/>
</dbReference>
<organism evidence="2 3">
    <name type="scientific">Nonomuraea guangzhouensis</name>
    <dbReference type="NCBI Taxonomy" id="1291555"/>
    <lineage>
        <taxon>Bacteria</taxon>
        <taxon>Bacillati</taxon>
        <taxon>Actinomycetota</taxon>
        <taxon>Actinomycetes</taxon>
        <taxon>Streptosporangiales</taxon>
        <taxon>Streptosporangiaceae</taxon>
        <taxon>Nonomuraea</taxon>
    </lineage>
</organism>
<reference evidence="3" key="1">
    <citation type="journal article" date="2019" name="Int. J. Syst. Evol. Microbiol.">
        <title>The Global Catalogue of Microorganisms (GCM) 10K type strain sequencing project: providing services to taxonomists for standard genome sequencing and annotation.</title>
        <authorList>
            <consortium name="The Broad Institute Genomics Platform"/>
            <consortium name="The Broad Institute Genome Sequencing Center for Infectious Disease"/>
            <person name="Wu L."/>
            <person name="Ma J."/>
        </authorList>
    </citation>
    <scope>NUCLEOTIDE SEQUENCE [LARGE SCALE GENOMIC DNA]</scope>
    <source>
        <strain evidence="3">CGMCC 1.15399</strain>
    </source>
</reference>
<dbReference type="SUPFAM" id="SSF47413">
    <property type="entry name" value="lambda repressor-like DNA-binding domains"/>
    <property type="match status" value="1"/>
</dbReference>
<evidence type="ECO:0000313" key="3">
    <source>
        <dbReference type="Proteomes" id="UP001597097"/>
    </source>
</evidence>
<proteinExistence type="predicted"/>
<dbReference type="InterPro" id="IPR001387">
    <property type="entry name" value="Cro/C1-type_HTH"/>
</dbReference>
<feature type="domain" description="HTH cro/C1-type" evidence="1">
    <location>
        <begin position="19"/>
        <end position="72"/>
    </location>
</feature>
<dbReference type="RefSeq" id="WP_246653333.1">
    <property type="nucleotide sequence ID" value="NZ_JAHKRM010000028.1"/>
</dbReference>
<accession>A0ABW4GKH7</accession>
<dbReference type="PROSITE" id="PS50943">
    <property type="entry name" value="HTH_CROC1"/>
    <property type="match status" value="1"/>
</dbReference>
<protein>
    <submittedName>
        <fullName evidence="2">Helix-turn-helix domain-containing protein</fullName>
    </submittedName>
</protein>
<dbReference type="Proteomes" id="UP001597097">
    <property type="component" value="Unassembled WGS sequence"/>
</dbReference>